<keyword evidence="5" id="KW-0862">Zinc</keyword>
<evidence type="ECO:0000256" key="5">
    <source>
        <dbReference type="ARBA" id="ARBA00022833"/>
    </source>
</evidence>
<evidence type="ECO:0000256" key="2">
    <source>
        <dbReference type="ARBA" id="ARBA00006759"/>
    </source>
</evidence>
<evidence type="ECO:0000256" key="3">
    <source>
        <dbReference type="ARBA" id="ARBA00022723"/>
    </source>
</evidence>
<dbReference type="Gene3D" id="3.60.15.10">
    <property type="entry name" value="Ribonuclease Z/Hydroxyacylglutathione hydrolase-like"/>
    <property type="match status" value="1"/>
</dbReference>
<dbReference type="PANTHER" id="PTHR11935:SF116">
    <property type="entry name" value="HYDROLASE PNKD-RELATED"/>
    <property type="match status" value="1"/>
</dbReference>
<dbReference type="CDD" id="cd07723">
    <property type="entry name" value="hydroxyacylglutathione_hydrolase_MBL-fold"/>
    <property type="match status" value="1"/>
</dbReference>
<feature type="compositionally biased region" description="Low complexity" evidence="6">
    <location>
        <begin position="290"/>
        <end position="314"/>
    </location>
</feature>
<dbReference type="InterPro" id="IPR035680">
    <property type="entry name" value="Clx_II_MBL"/>
</dbReference>
<evidence type="ECO:0000313" key="9">
    <source>
        <dbReference type="Proteomes" id="UP000694400"/>
    </source>
</evidence>
<keyword evidence="4" id="KW-0378">Hydrolase</keyword>
<evidence type="ECO:0000259" key="7">
    <source>
        <dbReference type="SMART" id="SM00849"/>
    </source>
</evidence>
<dbReference type="Pfam" id="PF21772">
    <property type="entry name" value="CATIP_N"/>
    <property type="match status" value="1"/>
</dbReference>
<dbReference type="InterPro" id="IPR001279">
    <property type="entry name" value="Metallo-B-lactamas"/>
</dbReference>
<reference evidence="8" key="3">
    <citation type="submission" date="2025-09" db="UniProtKB">
        <authorList>
            <consortium name="Ensembl"/>
        </authorList>
    </citation>
    <scope>IDENTIFICATION</scope>
</reference>
<feature type="region of interest" description="Disordered" evidence="6">
    <location>
        <begin position="270"/>
        <end position="327"/>
    </location>
</feature>
<dbReference type="InterPro" id="IPR048777">
    <property type="entry name" value="CATIP_N"/>
</dbReference>
<dbReference type="AlphaFoldDB" id="A0A8B9ZC66"/>
<dbReference type="SUPFAM" id="SSF56281">
    <property type="entry name" value="Metallo-hydrolase/oxidoreductase"/>
    <property type="match status" value="1"/>
</dbReference>
<organism evidence="8 9">
    <name type="scientific">Anas platyrhynchos</name>
    <name type="common">Mallard</name>
    <name type="synonym">Anas boschas</name>
    <dbReference type="NCBI Taxonomy" id="8839"/>
    <lineage>
        <taxon>Eukaryota</taxon>
        <taxon>Metazoa</taxon>
        <taxon>Chordata</taxon>
        <taxon>Craniata</taxon>
        <taxon>Vertebrata</taxon>
        <taxon>Euteleostomi</taxon>
        <taxon>Archelosauria</taxon>
        <taxon>Archosauria</taxon>
        <taxon>Dinosauria</taxon>
        <taxon>Saurischia</taxon>
        <taxon>Theropoda</taxon>
        <taxon>Coelurosauria</taxon>
        <taxon>Aves</taxon>
        <taxon>Neognathae</taxon>
        <taxon>Galloanserae</taxon>
        <taxon>Anseriformes</taxon>
        <taxon>Anatidae</taxon>
        <taxon>Anatinae</taxon>
        <taxon>Anas</taxon>
    </lineage>
</organism>
<comment type="similarity">
    <text evidence="2">Belongs to the metallo-beta-lactamase superfamily. Glyoxalase II family.</text>
</comment>
<evidence type="ECO:0000313" key="8">
    <source>
        <dbReference type="Ensembl" id="ENSAPLP00020009792.1"/>
    </source>
</evidence>
<dbReference type="Pfam" id="PF00753">
    <property type="entry name" value="Lactamase_B"/>
    <property type="match status" value="1"/>
</dbReference>
<feature type="domain" description="Metallo-beta-lactamase" evidence="7">
    <location>
        <begin position="62"/>
        <end position="224"/>
    </location>
</feature>
<accession>A0A8B9ZC66</accession>
<dbReference type="InterPro" id="IPR036866">
    <property type="entry name" value="RibonucZ/Hydroxyglut_hydro"/>
</dbReference>
<dbReference type="GO" id="GO:0016787">
    <property type="term" value="F:hydrolase activity"/>
    <property type="evidence" value="ECO:0007669"/>
    <property type="project" value="UniProtKB-KW"/>
</dbReference>
<dbReference type="Proteomes" id="UP000694400">
    <property type="component" value="Chromosome 6"/>
</dbReference>
<dbReference type="Ensembl" id="ENSAPLT00020010539.1">
    <property type="protein sequence ID" value="ENSAPLP00020009792.1"/>
    <property type="gene ID" value="ENSAPLG00020007196.1"/>
</dbReference>
<evidence type="ECO:0000256" key="4">
    <source>
        <dbReference type="ARBA" id="ARBA00022801"/>
    </source>
</evidence>
<comment type="cofactor">
    <cofactor evidence="1">
        <name>Zn(2+)</name>
        <dbReference type="ChEBI" id="CHEBI:29105"/>
    </cofactor>
</comment>
<protein>
    <recommendedName>
        <fullName evidence="7">Metallo-beta-lactamase domain-containing protein</fullName>
    </recommendedName>
</protein>
<reference evidence="8" key="1">
    <citation type="submission" date="2019-08" db="EMBL/GenBank/DDBJ databases">
        <title>Three high-quality genomes provides insights into domestication of ducks.</title>
        <authorList>
            <person name="Hou Z.C."/>
            <person name="Zhu F."/>
            <person name="Yin Z.T."/>
            <person name="Zhang F."/>
        </authorList>
    </citation>
    <scope>NUCLEOTIDE SEQUENCE [LARGE SCALE GENOMIC DNA]</scope>
</reference>
<dbReference type="PANTHER" id="PTHR11935">
    <property type="entry name" value="BETA LACTAMASE DOMAIN"/>
    <property type="match status" value="1"/>
</dbReference>
<reference evidence="8" key="2">
    <citation type="submission" date="2025-08" db="UniProtKB">
        <authorList>
            <consortium name="Ensembl"/>
        </authorList>
    </citation>
    <scope>IDENTIFICATION</scope>
</reference>
<dbReference type="SMART" id="SM00849">
    <property type="entry name" value="Lactamase_B"/>
    <property type="match status" value="1"/>
</dbReference>
<proteinExistence type="inferred from homology"/>
<dbReference type="GO" id="GO:0046872">
    <property type="term" value="F:metal ion binding"/>
    <property type="evidence" value="ECO:0007669"/>
    <property type="project" value="UniProtKB-KW"/>
</dbReference>
<evidence type="ECO:0000256" key="1">
    <source>
        <dbReference type="ARBA" id="ARBA00001947"/>
    </source>
</evidence>
<evidence type="ECO:0000256" key="6">
    <source>
        <dbReference type="SAM" id="MobiDB-lite"/>
    </source>
</evidence>
<dbReference type="GO" id="GO:0005739">
    <property type="term" value="C:mitochondrion"/>
    <property type="evidence" value="ECO:0007669"/>
    <property type="project" value="TreeGrafter"/>
</dbReference>
<keyword evidence="3" id="KW-0479">Metal-binding</keyword>
<sequence length="867" mass="91766">MALAGPLLFRLGYRLYARTRLGFLFHQRQVKKARERFPHGHSVTQPLVFRGMKIVPIPVLDNNYSYLVIDTGSRRAAVVDPSDPVAVQAAIEEEGVTLEAILCTHKHWDHSGGNAELRQRHGACKVYGSALDAVPELTNPLGDKEKVTVGCLTFEALATPGHTVGHTAFVLDAGPFGGPPCLFSGDLLFLAGCGRLFEGSPETMLASLDAAVSLGEDTLLWPGHEYALECLSFASLLELDNPALEQKLLWANKATVGEEEHVPLHAGRGAELQPLPAHPPPGAAGGPGAAAGQRGAPRRLPSPRPQGAAQAQGPLQTHLGCPPPAFGDPPLSARTVPLMLWISPPVWGRGWSPPLCHPINVCPISGLSPPVSPRLGVTWEHLNPLPGGPQPPPPQCWHCRDSTKGFFFPYFPPPFFFLGVPNYQRTSSGPPLSPFPRHPPSAVRPPFWGGGGLGGTPKTHWHWGHGAGTGRTPRNPINKTPDPICTHSAPPSVFGEGGTGVSIPKFLWDRCSFKRQGRGVAIATAGSVVGGGTSAGGARFGVGRGEFGGRIWDLGGIWGAPGGGGARGGGALLPYRITRLGSWGVLGGGWGSLCPPTVGFLGSGPRVPTEDPNPMEGAAKFLRRIGPEELERCLFPETLALVAAGGRGGGHLWVGARPAPYEREGQRVRSCLLVHAECRGELDGVPFCSTLKGYVTMRLETLEQEQHQSLEFAAHPIERRTLMVQQPRGMTVTVSTRQGKGEPRSRDFSYGWASLGGLLGEAASLLLLRVLARRGAVPPPGLIFPTIDSEGHLGTATFRALGAQRQLVGSEEVEVVVLERAVRTKEGVPVVWHSSFLPNGRGRAPACVPQAAPGVGGGCPIALLVPG</sequence>
<name>A0A8B9ZC66_ANAPL</name>